<gene>
    <name evidence="2" type="ORF">C3Y92_05745</name>
</gene>
<evidence type="ECO:0000313" key="3">
    <source>
        <dbReference type="Proteomes" id="UP000293296"/>
    </source>
</evidence>
<dbReference type="RefSeq" id="WP_129350507.1">
    <property type="nucleotide sequence ID" value="NZ_CP026538.1"/>
</dbReference>
<proteinExistence type="predicted"/>
<accession>A0A4V0YQM0</accession>
<sequence length="340" mass="36327">MIDGINAQIAALEQQRDAIEETLDLWSDFLASIKDLRRSIKLDDNLSDLSPYEIYQEKKAAFDETAAKARAGDAEAMAQLPELTQAYLDASRDYYASSENYFADFEHADATLASLEDYAQVQVDQAQAQLDAINNEIAILTLQVDQLTLVNANLGTLANAWGDGVSAIVSAINDSSFSSAYADSIAAANAAQAAAAASLLATLSGGSSSAEAATASGFDWTSLFSGNQVEEDEDGTIHFVGFSEGGLARGGIRGVDSIPAKLMDGERVFATKHTQILEWLSEGGNKTNVDTSGIERRLDRVAATSALASRANQEAIEGLRGEMVAVSRKLSRVVRKERTR</sequence>
<evidence type="ECO:0000256" key="1">
    <source>
        <dbReference type="SAM" id="Coils"/>
    </source>
</evidence>
<reference evidence="2 3" key="1">
    <citation type="submission" date="2018-02" db="EMBL/GenBank/DDBJ databases">
        <title>Genome sequence of Desulfovibrio carbinolicus DSM 3852.</title>
        <authorList>
            <person name="Wilbanks E."/>
            <person name="Skennerton C.T."/>
            <person name="Orphan V.J."/>
        </authorList>
    </citation>
    <scope>NUCLEOTIDE SEQUENCE [LARGE SCALE GENOMIC DNA]</scope>
    <source>
        <strain evidence="2 3">DSM 3852</strain>
    </source>
</reference>
<feature type="coiled-coil region" evidence="1">
    <location>
        <begin position="116"/>
        <end position="143"/>
    </location>
</feature>
<keyword evidence="1" id="KW-0175">Coiled coil</keyword>
<name>A0A4V0YQM0_9BACT</name>
<organism evidence="2 3">
    <name type="scientific">Solidesulfovibrio carbinolicus</name>
    <dbReference type="NCBI Taxonomy" id="296842"/>
    <lineage>
        <taxon>Bacteria</taxon>
        <taxon>Pseudomonadati</taxon>
        <taxon>Thermodesulfobacteriota</taxon>
        <taxon>Desulfovibrionia</taxon>
        <taxon>Desulfovibrionales</taxon>
        <taxon>Desulfovibrionaceae</taxon>
        <taxon>Solidesulfovibrio</taxon>
    </lineage>
</organism>
<keyword evidence="3" id="KW-1185">Reference proteome</keyword>
<dbReference type="Proteomes" id="UP000293296">
    <property type="component" value="Chromosome"/>
</dbReference>
<evidence type="ECO:0000313" key="2">
    <source>
        <dbReference type="EMBL" id="QAZ66772.1"/>
    </source>
</evidence>
<dbReference type="AlphaFoldDB" id="A0A4V0YQM0"/>
<protein>
    <submittedName>
        <fullName evidence="2">Uncharacterized protein</fullName>
    </submittedName>
</protein>
<dbReference type="KEGG" id="dcb:C3Y92_05745"/>
<dbReference type="EMBL" id="CP026538">
    <property type="protein sequence ID" value="QAZ66772.1"/>
    <property type="molecule type" value="Genomic_DNA"/>
</dbReference>